<dbReference type="EMBL" id="OBDY01000002">
    <property type="protein sequence ID" value="SNY23562.1"/>
    <property type="molecule type" value="Genomic_DNA"/>
</dbReference>
<dbReference type="InterPro" id="IPR012551">
    <property type="entry name" value="DUF1707_SHOCT-like"/>
</dbReference>
<feature type="transmembrane region" description="Helical" evidence="1">
    <location>
        <begin position="111"/>
        <end position="128"/>
    </location>
</feature>
<keyword evidence="4" id="KW-1185">Reference proteome</keyword>
<dbReference type="PANTHER" id="PTHR40763">
    <property type="entry name" value="MEMBRANE PROTEIN-RELATED"/>
    <property type="match status" value="1"/>
</dbReference>
<dbReference type="Pfam" id="PF08044">
    <property type="entry name" value="DUF1707"/>
    <property type="match status" value="1"/>
</dbReference>
<evidence type="ECO:0000313" key="4">
    <source>
        <dbReference type="Proteomes" id="UP000219612"/>
    </source>
</evidence>
<keyword evidence="1" id="KW-1133">Transmembrane helix</keyword>
<reference evidence="3 4" key="1">
    <citation type="submission" date="2017-09" db="EMBL/GenBank/DDBJ databases">
        <authorList>
            <person name="Ehlers B."/>
            <person name="Leendertz F.H."/>
        </authorList>
    </citation>
    <scope>NUCLEOTIDE SEQUENCE [LARGE SCALE GENOMIC DNA]</scope>
    <source>
        <strain evidence="3 4">CGMCC 4.6857</strain>
    </source>
</reference>
<dbReference type="Proteomes" id="UP000219612">
    <property type="component" value="Unassembled WGS sequence"/>
</dbReference>
<name>A0A285GIZ5_9ACTN</name>
<organism evidence="3 4">
    <name type="scientific">Paractinoplanes atraurantiacus</name>
    <dbReference type="NCBI Taxonomy" id="1036182"/>
    <lineage>
        <taxon>Bacteria</taxon>
        <taxon>Bacillati</taxon>
        <taxon>Actinomycetota</taxon>
        <taxon>Actinomycetes</taxon>
        <taxon>Micromonosporales</taxon>
        <taxon>Micromonosporaceae</taxon>
        <taxon>Paractinoplanes</taxon>
    </lineage>
</organism>
<feature type="domain" description="DUF1707" evidence="2">
    <location>
        <begin position="12"/>
        <end position="64"/>
    </location>
</feature>
<gene>
    <name evidence="3" type="ORF">SAMN05421748_10261</name>
</gene>
<dbReference type="RefSeq" id="WP_245922854.1">
    <property type="nucleotide sequence ID" value="NZ_OBDY01000002.1"/>
</dbReference>
<evidence type="ECO:0000256" key="1">
    <source>
        <dbReference type="SAM" id="Phobius"/>
    </source>
</evidence>
<dbReference type="PANTHER" id="PTHR40763:SF4">
    <property type="entry name" value="DUF1707 DOMAIN-CONTAINING PROTEIN"/>
    <property type="match status" value="1"/>
</dbReference>
<proteinExistence type="predicted"/>
<protein>
    <recommendedName>
        <fullName evidence="2">DUF1707 domain-containing protein</fullName>
    </recommendedName>
</protein>
<sequence length="160" mass="17992">MEANSWSGTKRMRTSDKEREQVAEILRAAMAEGRLDLTEGEQRLAACYAATYRDELTPLTADLPGNGLWALAESPEVKKATRRGLRRHFNIVVSVAMILTGLWIISGAHFFWPAIPLAFLVMGLIRHARWGRYAYAQRVAPWNAPGYSGHQRFHSGHRGC</sequence>
<accession>A0A285GIZ5</accession>
<keyword evidence="1" id="KW-0812">Transmembrane</keyword>
<dbReference type="AlphaFoldDB" id="A0A285GIZ5"/>
<keyword evidence="1" id="KW-0472">Membrane</keyword>
<evidence type="ECO:0000313" key="3">
    <source>
        <dbReference type="EMBL" id="SNY23562.1"/>
    </source>
</evidence>
<feature type="transmembrane region" description="Helical" evidence="1">
    <location>
        <begin position="88"/>
        <end position="105"/>
    </location>
</feature>
<evidence type="ECO:0000259" key="2">
    <source>
        <dbReference type="Pfam" id="PF08044"/>
    </source>
</evidence>